<accession>A0A4Y3HX60</accession>
<dbReference type="InterPro" id="IPR008168">
    <property type="entry name" value="Cyt_C_IC"/>
</dbReference>
<dbReference type="PRINTS" id="PR00605">
    <property type="entry name" value="CYTCHROMECIC"/>
</dbReference>
<proteinExistence type="inferred from homology"/>
<dbReference type="NCBIfam" id="TIGR00782">
    <property type="entry name" value="ccoP"/>
    <property type="match status" value="1"/>
</dbReference>
<feature type="transmembrane region" description="Helical" evidence="22">
    <location>
        <begin position="56"/>
        <end position="78"/>
    </location>
</feature>
<evidence type="ECO:0000259" key="23">
    <source>
        <dbReference type="PROSITE" id="PS51007"/>
    </source>
</evidence>
<evidence type="ECO:0000256" key="13">
    <source>
        <dbReference type="ARBA" id="ARBA00022781"/>
    </source>
</evidence>
<dbReference type="PROSITE" id="PS51007">
    <property type="entry name" value="CYTC"/>
    <property type="match status" value="4"/>
</dbReference>
<evidence type="ECO:0000256" key="8">
    <source>
        <dbReference type="ARBA" id="ARBA00022617"/>
    </source>
</evidence>
<reference evidence="24 25" key="1">
    <citation type="submission" date="2019-06" db="EMBL/GenBank/DDBJ databases">
        <title>Whole genome shotgun sequence of Vibrio inusitatus NBRC 102082.</title>
        <authorList>
            <person name="Hosoyama A."/>
            <person name="Uohara A."/>
            <person name="Ohji S."/>
            <person name="Ichikawa N."/>
        </authorList>
    </citation>
    <scope>NUCLEOTIDE SEQUENCE [LARGE SCALE GENOMIC DNA]</scope>
    <source>
        <strain evidence="24 25">NBRC 102082</strain>
    </source>
</reference>
<evidence type="ECO:0000256" key="2">
    <source>
        <dbReference type="ARBA" id="ARBA00004533"/>
    </source>
</evidence>
<keyword evidence="17 21" id="KW-0408">Iron</keyword>
<evidence type="ECO:0000256" key="22">
    <source>
        <dbReference type="SAM" id="Phobius"/>
    </source>
</evidence>
<evidence type="ECO:0000256" key="11">
    <source>
        <dbReference type="ARBA" id="ARBA00022723"/>
    </source>
</evidence>
<dbReference type="InterPro" id="IPR050597">
    <property type="entry name" value="Cytochrome_c_Oxidase_Subunit"/>
</dbReference>
<evidence type="ECO:0000313" key="25">
    <source>
        <dbReference type="Proteomes" id="UP000318717"/>
    </source>
</evidence>
<evidence type="ECO:0000256" key="10">
    <source>
        <dbReference type="ARBA" id="ARBA00022692"/>
    </source>
</evidence>
<keyword evidence="16" id="KW-0560">Oxidoreductase</keyword>
<keyword evidence="9" id="KW-0679">Respiratory chain</keyword>
<keyword evidence="14" id="KW-0249">Electron transport</keyword>
<dbReference type="SUPFAM" id="SSF46626">
    <property type="entry name" value="Cytochrome c"/>
    <property type="match status" value="4"/>
</dbReference>
<evidence type="ECO:0000256" key="4">
    <source>
        <dbReference type="ARBA" id="ARBA00006113"/>
    </source>
</evidence>
<evidence type="ECO:0000256" key="17">
    <source>
        <dbReference type="ARBA" id="ARBA00023004"/>
    </source>
</evidence>
<dbReference type="UniPathway" id="UPA00705"/>
<evidence type="ECO:0000256" key="1">
    <source>
        <dbReference type="ARBA" id="ARBA00001926"/>
    </source>
</evidence>
<comment type="pathway">
    <text evidence="3">Energy metabolism; oxidative phosphorylation.</text>
</comment>
<organism evidence="24 25">
    <name type="scientific">Vibrio inusitatus NBRC 102082</name>
    <dbReference type="NCBI Taxonomy" id="1219070"/>
    <lineage>
        <taxon>Bacteria</taxon>
        <taxon>Pseudomonadati</taxon>
        <taxon>Pseudomonadota</taxon>
        <taxon>Gammaproteobacteria</taxon>
        <taxon>Vibrionales</taxon>
        <taxon>Vibrionaceae</taxon>
        <taxon>Vibrio</taxon>
    </lineage>
</organism>
<evidence type="ECO:0000256" key="14">
    <source>
        <dbReference type="ARBA" id="ARBA00022982"/>
    </source>
</evidence>
<keyword evidence="8 21" id="KW-0349">Heme</keyword>
<dbReference type="InterPro" id="IPR032858">
    <property type="entry name" value="CcoP_N"/>
</dbReference>
<dbReference type="GO" id="GO:0016491">
    <property type="term" value="F:oxidoreductase activity"/>
    <property type="evidence" value="ECO:0007669"/>
    <property type="project" value="UniProtKB-KW"/>
</dbReference>
<dbReference type="GO" id="GO:0020037">
    <property type="term" value="F:heme binding"/>
    <property type="evidence" value="ECO:0007669"/>
    <property type="project" value="InterPro"/>
</dbReference>
<gene>
    <name evidence="24" type="ORF">VIN01S_24290</name>
</gene>
<feature type="transmembrane region" description="Helical" evidence="22">
    <location>
        <begin position="6"/>
        <end position="28"/>
    </location>
</feature>
<dbReference type="PANTHER" id="PTHR33751:SF11">
    <property type="entry name" value="BLL4483 PROTEIN"/>
    <property type="match status" value="1"/>
</dbReference>
<keyword evidence="15 22" id="KW-1133">Transmembrane helix</keyword>
<dbReference type="InterPro" id="IPR009056">
    <property type="entry name" value="Cyt_c-like_dom"/>
</dbReference>
<dbReference type="RefSeq" id="WP_208727157.1">
    <property type="nucleotide sequence ID" value="NZ_BJLF01000011.1"/>
</dbReference>
<keyword evidence="6" id="KW-1003">Cell membrane</keyword>
<keyword evidence="7" id="KW-0997">Cell inner membrane</keyword>
<evidence type="ECO:0000256" key="20">
    <source>
        <dbReference type="ARBA" id="ARBA00029635"/>
    </source>
</evidence>
<dbReference type="AlphaFoldDB" id="A0A4Y3HX60"/>
<dbReference type="GO" id="GO:0009055">
    <property type="term" value="F:electron transfer activity"/>
    <property type="evidence" value="ECO:0007669"/>
    <property type="project" value="InterPro"/>
</dbReference>
<evidence type="ECO:0000256" key="6">
    <source>
        <dbReference type="ARBA" id="ARBA00022475"/>
    </source>
</evidence>
<keyword evidence="19 22" id="KW-0472">Membrane</keyword>
<comment type="caution">
    <text evidence="24">The sequence shown here is derived from an EMBL/GenBank/DDBJ whole genome shotgun (WGS) entry which is preliminary data.</text>
</comment>
<dbReference type="InterPro" id="IPR004678">
    <property type="entry name" value="Cyt_c_oxidase_cbb3_su3"/>
</dbReference>
<protein>
    <recommendedName>
        <fullName evidence="20">Cytochrome c oxidase subunit III</fullName>
    </recommendedName>
</protein>
<dbReference type="InterPro" id="IPR036909">
    <property type="entry name" value="Cyt_c-like_dom_sf"/>
</dbReference>
<comment type="cofactor">
    <cofactor evidence="1">
        <name>heme c</name>
        <dbReference type="ChEBI" id="CHEBI:61717"/>
    </cofactor>
</comment>
<dbReference type="GO" id="GO:1902600">
    <property type="term" value="P:proton transmembrane transport"/>
    <property type="evidence" value="ECO:0007669"/>
    <property type="project" value="UniProtKB-KW"/>
</dbReference>
<feature type="domain" description="Cytochrome c" evidence="23">
    <location>
        <begin position="125"/>
        <end position="204"/>
    </location>
</feature>
<evidence type="ECO:0000256" key="18">
    <source>
        <dbReference type="ARBA" id="ARBA00023065"/>
    </source>
</evidence>
<dbReference type="Gene3D" id="1.10.760.10">
    <property type="entry name" value="Cytochrome c-like domain"/>
    <property type="match status" value="4"/>
</dbReference>
<feature type="domain" description="Cytochrome c" evidence="23">
    <location>
        <begin position="297"/>
        <end position="381"/>
    </location>
</feature>
<keyword evidence="10 22" id="KW-0812">Transmembrane</keyword>
<dbReference type="PANTHER" id="PTHR33751">
    <property type="entry name" value="CBB3-TYPE CYTOCHROME C OXIDASE SUBUNIT FIXP"/>
    <property type="match status" value="1"/>
</dbReference>
<keyword evidence="5" id="KW-0813">Transport</keyword>
<evidence type="ECO:0000256" key="12">
    <source>
        <dbReference type="ARBA" id="ARBA00022737"/>
    </source>
</evidence>
<keyword evidence="13" id="KW-0375">Hydrogen ion transport</keyword>
<dbReference type="GO" id="GO:0006119">
    <property type="term" value="P:oxidative phosphorylation"/>
    <property type="evidence" value="ECO:0007669"/>
    <property type="project" value="UniProtKB-UniPathway"/>
</dbReference>
<dbReference type="GO" id="GO:0005886">
    <property type="term" value="C:plasma membrane"/>
    <property type="evidence" value="ECO:0007669"/>
    <property type="project" value="UniProtKB-SubCell"/>
</dbReference>
<dbReference type="Proteomes" id="UP000318717">
    <property type="component" value="Unassembled WGS sequence"/>
</dbReference>
<comment type="similarity">
    <text evidence="4">Belongs to the CcoP / FixP family.</text>
</comment>
<sequence>MSDFWLDWASVFTVLFLLCMVAAVVSLYRRNKQADKDKTLMIYDGVKENDAPIPSIVFFGYLIFFIGAFVYLILFPGIASWKGVLNWTGESDSVNGHIKNLDHEIAQMLKTPTNIPLTVLAKNSDLINAGKSLFKDNCAACHTVSATGQFNYPNLTDQDWLYGGNDQNIISSITHGRHGMMPAWKPQLTEPQISELTDYVINIKTEKKSNPLFVENCVACHSADGTGNQAIGAANLTDDVWLHGGTKEEIHHSITTGFNNQMPAFDTRFTDNQILLVGAYLRSIQTEYKVEPSEPLTQTTGGNSLSDMPFAANSCIACHGKLGEGLGDIAPKLAGLSAQYIQDQIHNFKSGDRQNATMKSMVARLDNESITEVADYYAKQKAPLKNISPRGSQVTYDDPAARLVNQGDWQRQIPSCVTCHGTDTLGVDNFPRLAGQNATYLENQLLDWQQNKRTGDPDNMMKNIAIKLSSDEIKAVAHYLSTMK</sequence>
<evidence type="ECO:0000256" key="5">
    <source>
        <dbReference type="ARBA" id="ARBA00022448"/>
    </source>
</evidence>
<evidence type="ECO:0000256" key="16">
    <source>
        <dbReference type="ARBA" id="ARBA00023002"/>
    </source>
</evidence>
<dbReference type="Pfam" id="PF14715">
    <property type="entry name" value="FixP_N"/>
    <property type="match status" value="1"/>
</dbReference>
<dbReference type="InterPro" id="IPR038414">
    <property type="entry name" value="CcoP_N_sf"/>
</dbReference>
<feature type="domain" description="Cytochrome c" evidence="23">
    <location>
        <begin position="204"/>
        <end position="285"/>
    </location>
</feature>
<evidence type="ECO:0000256" key="7">
    <source>
        <dbReference type="ARBA" id="ARBA00022519"/>
    </source>
</evidence>
<evidence type="ECO:0000256" key="3">
    <source>
        <dbReference type="ARBA" id="ARBA00004673"/>
    </source>
</evidence>
<dbReference type="Gene3D" id="6.10.280.130">
    <property type="match status" value="1"/>
</dbReference>
<evidence type="ECO:0000256" key="9">
    <source>
        <dbReference type="ARBA" id="ARBA00022660"/>
    </source>
</evidence>
<dbReference type="EMBL" id="BJLF01000011">
    <property type="protein sequence ID" value="GEA51625.1"/>
    <property type="molecule type" value="Genomic_DNA"/>
</dbReference>
<evidence type="ECO:0000256" key="19">
    <source>
        <dbReference type="ARBA" id="ARBA00023136"/>
    </source>
</evidence>
<dbReference type="Pfam" id="PF13442">
    <property type="entry name" value="Cytochrome_CBB3"/>
    <property type="match status" value="2"/>
</dbReference>
<dbReference type="GO" id="GO:0005506">
    <property type="term" value="F:iron ion binding"/>
    <property type="evidence" value="ECO:0007669"/>
    <property type="project" value="InterPro"/>
</dbReference>
<evidence type="ECO:0000256" key="15">
    <source>
        <dbReference type="ARBA" id="ARBA00022989"/>
    </source>
</evidence>
<keyword evidence="18" id="KW-0406">Ion transport</keyword>
<dbReference type="Pfam" id="PF00034">
    <property type="entry name" value="Cytochrom_C"/>
    <property type="match status" value="2"/>
</dbReference>
<name>A0A4Y3HX60_9VIBR</name>
<evidence type="ECO:0000313" key="24">
    <source>
        <dbReference type="EMBL" id="GEA51625.1"/>
    </source>
</evidence>
<feature type="domain" description="Cytochrome c" evidence="23">
    <location>
        <begin position="402"/>
        <end position="484"/>
    </location>
</feature>
<evidence type="ECO:0000256" key="21">
    <source>
        <dbReference type="PROSITE-ProRule" id="PRU00433"/>
    </source>
</evidence>
<keyword evidence="12" id="KW-0677">Repeat</keyword>
<keyword evidence="25" id="KW-1185">Reference proteome</keyword>
<comment type="subcellular location">
    <subcellularLocation>
        <location evidence="2">Cell inner membrane</location>
    </subcellularLocation>
</comment>
<keyword evidence="11 21" id="KW-0479">Metal-binding</keyword>